<dbReference type="InterPro" id="IPR009003">
    <property type="entry name" value="Peptidase_S1_PA"/>
</dbReference>
<keyword evidence="2" id="KW-1185">Reference proteome</keyword>
<evidence type="ECO:0000313" key="1">
    <source>
        <dbReference type="EMBL" id="KAF6207926.1"/>
    </source>
</evidence>
<dbReference type="EMBL" id="WIXP02000007">
    <property type="protein sequence ID" value="KAF6207926.1"/>
    <property type="molecule type" value="Genomic_DNA"/>
</dbReference>
<evidence type="ECO:0008006" key="3">
    <source>
        <dbReference type="Google" id="ProtNLM"/>
    </source>
</evidence>
<gene>
    <name evidence="1" type="ORF">GE061_016375</name>
</gene>
<accession>A0A6A4JM09</accession>
<protein>
    <recommendedName>
        <fullName evidence="3">Peptidase S1 domain-containing protein</fullName>
    </recommendedName>
</protein>
<sequence>MMFNFWFFARFVISAYVVSCQQSETLRGVDTTKLELPFICSVLYREKHFVGTCSIVTKEILIVSISNMNRTAPRGIFYFYNDLRALTVYAGSAYNDPMIGDQISGSVKRRVQSFHVVNYLDWRNLIEISASNERDVNLDDLLEFDVVGVAFNIGFIKVDEPFEWSETLRPFSLSTSSLSDGDAHILVNKLENDPFAYSTCRVAGWNPATSRKVFHVVSYVPIFECQRSYCDFNLRACLNFPKFGAAEYHVCFKSVYWGEPCAKDTGAALFCKFYGGGNIFAILTTAVDNCGSSNLPCVYTLITAVMRAFTKIFGQYKPPVVP</sequence>
<evidence type="ECO:0000313" key="2">
    <source>
        <dbReference type="Proteomes" id="UP000466442"/>
    </source>
</evidence>
<dbReference type="AlphaFoldDB" id="A0A6A4JM09"/>
<dbReference type="Proteomes" id="UP000466442">
    <property type="component" value="Unassembled WGS sequence"/>
</dbReference>
<dbReference type="SUPFAM" id="SSF50494">
    <property type="entry name" value="Trypsin-like serine proteases"/>
    <property type="match status" value="1"/>
</dbReference>
<dbReference type="InterPro" id="IPR043504">
    <property type="entry name" value="Peptidase_S1_PA_chymotrypsin"/>
</dbReference>
<proteinExistence type="predicted"/>
<comment type="caution">
    <text evidence="1">The sequence shown here is derived from an EMBL/GenBank/DDBJ whole genome shotgun (WGS) entry which is preliminary data.</text>
</comment>
<name>A0A6A4JM09_APOLU</name>
<organism evidence="1 2">
    <name type="scientific">Apolygus lucorum</name>
    <name type="common">Small green plant bug</name>
    <name type="synonym">Lygocoris lucorum</name>
    <dbReference type="NCBI Taxonomy" id="248454"/>
    <lineage>
        <taxon>Eukaryota</taxon>
        <taxon>Metazoa</taxon>
        <taxon>Ecdysozoa</taxon>
        <taxon>Arthropoda</taxon>
        <taxon>Hexapoda</taxon>
        <taxon>Insecta</taxon>
        <taxon>Pterygota</taxon>
        <taxon>Neoptera</taxon>
        <taxon>Paraneoptera</taxon>
        <taxon>Hemiptera</taxon>
        <taxon>Heteroptera</taxon>
        <taxon>Panheteroptera</taxon>
        <taxon>Cimicomorpha</taxon>
        <taxon>Miridae</taxon>
        <taxon>Mirini</taxon>
        <taxon>Apolygus</taxon>
    </lineage>
</organism>
<reference evidence="1" key="1">
    <citation type="journal article" date="2021" name="Mol. Ecol. Resour.">
        <title>Apolygus lucorum genome provides insights into omnivorousness and mesophyll feeding.</title>
        <authorList>
            <person name="Liu Y."/>
            <person name="Liu H."/>
            <person name="Wang H."/>
            <person name="Huang T."/>
            <person name="Liu B."/>
            <person name="Yang B."/>
            <person name="Yin L."/>
            <person name="Li B."/>
            <person name="Zhang Y."/>
            <person name="Zhang S."/>
            <person name="Jiang F."/>
            <person name="Zhang X."/>
            <person name="Ren Y."/>
            <person name="Wang B."/>
            <person name="Wang S."/>
            <person name="Lu Y."/>
            <person name="Wu K."/>
            <person name="Fan W."/>
            <person name="Wang G."/>
        </authorList>
    </citation>
    <scope>NUCLEOTIDE SEQUENCE</scope>
    <source>
        <strain evidence="1">12Hb</strain>
    </source>
</reference>
<dbReference type="Gene3D" id="2.40.10.10">
    <property type="entry name" value="Trypsin-like serine proteases"/>
    <property type="match status" value="1"/>
</dbReference>